<dbReference type="RefSeq" id="WP_099518562.1">
    <property type="nucleotide sequence ID" value="NZ_CP016808.1"/>
</dbReference>
<dbReference type="Pfam" id="PF16657">
    <property type="entry name" value="Malt_amylase_C"/>
    <property type="match status" value="1"/>
</dbReference>
<name>A0A1B2DI42_9BACL</name>
<dbReference type="SUPFAM" id="SSF51011">
    <property type="entry name" value="Glycosyl hydrolase domain"/>
    <property type="match status" value="1"/>
</dbReference>
<evidence type="ECO:0000259" key="4">
    <source>
        <dbReference type="SMART" id="SM00642"/>
    </source>
</evidence>
<proteinExistence type="inferred from homology"/>
<dbReference type="EMBL" id="CP016808">
    <property type="protein sequence ID" value="ANY67356.1"/>
    <property type="molecule type" value="Genomic_DNA"/>
</dbReference>
<dbReference type="PANTHER" id="PTHR10357:SF210">
    <property type="entry name" value="MALTODEXTRIN GLUCOSIDASE"/>
    <property type="match status" value="1"/>
</dbReference>
<sequence length="581" mass="67898">MLREAIHHTPSHKWAYAYDLSTYHIRLRTKKNDVEDVVMVAGDKYDWNGNLQEIVMEKIASDQLFDYWEGVIIPKYKRFSYGFRLHAGTETMWKIETGFYAQQPTPPGGYFEVPYIHEIDLFDAPDWAKNAVFYQIMVDRFNNGNKENDHDYVRPWGETPDIHSHFGGDLQGILDKLEYISDLGVNAIYLTPLFTSPSNHKYDTVDYHKIDPQFGDLELLKKLVDECHRRGIRVVLDAVFNHVSEQFPHFQDVLKNGEKSKYKDWFHLNHFPVAVQDGKANYDTFGFYGNMPKLNTANPEVKKYLLDVAVHWIREADIDGWRLDVADEIDHHFWREFRGAVKAVKHETYIIGEVWGDAMRWLQGDQFDSSMNYPFTNSVLDFFSNSGRHASDFAEEVNRLLVRYPQQTNEALLNLLSSHDIPRSLTRMGGDKRRAKLAAVFMMTSMGVPCVFYGDEVGLQGGGDPDCRKCMEWDEAKQDRDLHDFYRIIIALRKKHEALRCGRFRFLQASSEKGTFVYERMNNKQHFTIWMNNTEENVFLAHPMLAGGWRDALTEEEVATFEEQLRIELEPMGYRILYRNI</sequence>
<gene>
    <name evidence="5" type="ORF">BBD42_13380</name>
</gene>
<dbReference type="Pfam" id="PF00128">
    <property type="entry name" value="Alpha-amylase"/>
    <property type="match status" value="1"/>
</dbReference>
<dbReference type="Gene3D" id="2.60.40.1180">
    <property type="entry name" value="Golgi alpha-mannosidase II"/>
    <property type="match status" value="1"/>
</dbReference>
<evidence type="ECO:0000313" key="5">
    <source>
        <dbReference type="EMBL" id="ANY67356.1"/>
    </source>
</evidence>
<feature type="domain" description="Glycosyl hydrolase family 13 catalytic" evidence="4">
    <location>
        <begin position="135"/>
        <end position="493"/>
    </location>
</feature>
<dbReference type="CDD" id="cd11338">
    <property type="entry name" value="AmyAc_CMD"/>
    <property type="match status" value="1"/>
</dbReference>
<dbReference type="GO" id="GO:0004553">
    <property type="term" value="F:hydrolase activity, hydrolyzing O-glycosyl compounds"/>
    <property type="evidence" value="ECO:0007669"/>
    <property type="project" value="InterPro"/>
</dbReference>
<dbReference type="InterPro" id="IPR045857">
    <property type="entry name" value="O16G_dom_2"/>
</dbReference>
<evidence type="ECO:0000256" key="2">
    <source>
        <dbReference type="ARBA" id="ARBA00022801"/>
    </source>
</evidence>
<dbReference type="CDD" id="cd02857">
    <property type="entry name" value="E_set_CDase_PDE_N"/>
    <property type="match status" value="1"/>
</dbReference>
<organism evidence="5">
    <name type="scientific">Paenibacillus sp. BIHB 4019</name>
    <dbReference type="NCBI Taxonomy" id="1870819"/>
    <lineage>
        <taxon>Bacteria</taxon>
        <taxon>Bacillati</taxon>
        <taxon>Bacillota</taxon>
        <taxon>Bacilli</taxon>
        <taxon>Bacillales</taxon>
        <taxon>Paenibacillaceae</taxon>
        <taxon>Paenibacillus</taxon>
    </lineage>
</organism>
<dbReference type="InterPro" id="IPR006047">
    <property type="entry name" value="GH13_cat_dom"/>
</dbReference>
<dbReference type="GO" id="GO:0005975">
    <property type="term" value="P:carbohydrate metabolic process"/>
    <property type="evidence" value="ECO:0007669"/>
    <property type="project" value="InterPro"/>
</dbReference>
<dbReference type="InterPro" id="IPR017853">
    <property type="entry name" value="GH"/>
</dbReference>
<reference evidence="5" key="1">
    <citation type="submission" date="2016-08" db="EMBL/GenBank/DDBJ databases">
        <title>Complete Genome Seqeunce of Paenibacillus sp. BIHB 4019 from tea rhizoplane.</title>
        <authorList>
            <person name="Thakur R."/>
            <person name="Swarnkar M.K."/>
            <person name="Gulati A."/>
        </authorList>
    </citation>
    <scope>NUCLEOTIDE SEQUENCE [LARGE SCALE GENOMIC DNA]</scope>
    <source>
        <strain evidence="5">BIHB4019</strain>
    </source>
</reference>
<evidence type="ECO:0000256" key="3">
    <source>
        <dbReference type="ARBA" id="ARBA00023295"/>
    </source>
</evidence>
<dbReference type="PANTHER" id="PTHR10357">
    <property type="entry name" value="ALPHA-AMYLASE FAMILY MEMBER"/>
    <property type="match status" value="1"/>
</dbReference>
<protein>
    <submittedName>
        <fullName evidence="5">Alpha-glycosidase</fullName>
    </submittedName>
</protein>
<evidence type="ECO:0000256" key="1">
    <source>
        <dbReference type="ARBA" id="ARBA00008061"/>
    </source>
</evidence>
<dbReference type="InterPro" id="IPR013783">
    <property type="entry name" value="Ig-like_fold"/>
</dbReference>
<comment type="similarity">
    <text evidence="1">Belongs to the glycosyl hydrolase 13 family.</text>
</comment>
<dbReference type="SUPFAM" id="SSF51445">
    <property type="entry name" value="(Trans)glycosidases"/>
    <property type="match status" value="1"/>
</dbReference>
<dbReference type="SMART" id="SM00642">
    <property type="entry name" value="Aamy"/>
    <property type="match status" value="1"/>
</dbReference>
<keyword evidence="3 5" id="KW-0326">Glycosidase</keyword>
<keyword evidence="2" id="KW-0378">Hydrolase</keyword>
<dbReference type="Pfam" id="PF02903">
    <property type="entry name" value="Alpha-amylase_N"/>
    <property type="match status" value="1"/>
</dbReference>
<dbReference type="InterPro" id="IPR032091">
    <property type="entry name" value="Malt_amylase-like_C"/>
</dbReference>
<dbReference type="AlphaFoldDB" id="A0A1B2DI42"/>
<dbReference type="InterPro" id="IPR013780">
    <property type="entry name" value="Glyco_hydro_b"/>
</dbReference>
<accession>A0A1B2DI42</accession>
<dbReference type="InterPro" id="IPR004185">
    <property type="entry name" value="Glyco_hydro_13_lg-like_dom"/>
</dbReference>
<dbReference type="Gene3D" id="2.60.40.10">
    <property type="entry name" value="Immunoglobulins"/>
    <property type="match status" value="1"/>
</dbReference>
<dbReference type="Gene3D" id="3.90.400.10">
    <property type="entry name" value="Oligo-1,6-glucosidase, Domain 2"/>
    <property type="match status" value="1"/>
</dbReference>
<dbReference type="Gene3D" id="3.20.20.80">
    <property type="entry name" value="Glycosidases"/>
    <property type="match status" value="1"/>
</dbReference>